<organism evidence="1 2">
    <name type="scientific">Salegentibacter chungangensis</name>
    <dbReference type="NCBI Taxonomy" id="1335724"/>
    <lineage>
        <taxon>Bacteria</taxon>
        <taxon>Pseudomonadati</taxon>
        <taxon>Bacteroidota</taxon>
        <taxon>Flavobacteriia</taxon>
        <taxon>Flavobacteriales</taxon>
        <taxon>Flavobacteriaceae</taxon>
        <taxon>Salegentibacter</taxon>
    </lineage>
</organism>
<keyword evidence="2" id="KW-1185">Reference proteome</keyword>
<protein>
    <submittedName>
        <fullName evidence="1">Uncharacterized protein</fullName>
    </submittedName>
</protein>
<comment type="caution">
    <text evidence="1">The sequence shown here is derived from an EMBL/GenBank/DDBJ whole genome shotgun (WGS) entry which is preliminary data.</text>
</comment>
<accession>A0ABW3NKI4</accession>
<name>A0ABW3NKI4_9FLAO</name>
<reference evidence="2" key="1">
    <citation type="journal article" date="2019" name="Int. J. Syst. Evol. Microbiol.">
        <title>The Global Catalogue of Microorganisms (GCM) 10K type strain sequencing project: providing services to taxonomists for standard genome sequencing and annotation.</title>
        <authorList>
            <consortium name="The Broad Institute Genomics Platform"/>
            <consortium name="The Broad Institute Genome Sequencing Center for Infectious Disease"/>
            <person name="Wu L."/>
            <person name="Ma J."/>
        </authorList>
    </citation>
    <scope>NUCLEOTIDE SEQUENCE [LARGE SCALE GENOMIC DNA]</scope>
    <source>
        <strain evidence="2">CCUG 64793</strain>
    </source>
</reference>
<evidence type="ECO:0000313" key="1">
    <source>
        <dbReference type="EMBL" id="MFD1094123.1"/>
    </source>
</evidence>
<dbReference type="RefSeq" id="WP_380741698.1">
    <property type="nucleotide sequence ID" value="NZ_JBHTLI010000001.1"/>
</dbReference>
<sequence>MKKLLFALFSIIFISCQNNTSKNGDLNHLLPEKSAVILYSPNLPGFFRQLSGQDFLSKNSENLKFSFTKKLAILKELDSIDEAYISFTDVSDSGFNFTLISNKTPVFAETDSLQSRLKTDSAIEEKRISTITFENQKYFAAKTNNAFLAGNSKENIQNILDREALLKDNTFQKSLTASDKKRTNLFINHSFSSEILTGIFPGFDLSQKPKLATWSVIDLEITKEEMGFNGIALTSYNEPSLLSIFRDTGAGLSETAKLSPNSAKGFYAISFRNFAKFEENLKSYNNDTTKTQLPKFLSSAIEIGVIYSKDQSLVVNSNNVEIAKEELSIYVESEEEFRGIKLYKLGQKELLSNKLKPLVTFPSTAYYMAIDHFLVFGSSKEGLEEIISARQTNSTLAQQEKYEAAINNLASQGSLLFVANTSEFKPVLGKMVPKNEQDKIKNIDFKDFGIAAIQFVEEGEFSHIHGSLRKTESSSKNTDISQELSIKLKNPITGTPQFFKNHRTNQLDIAVQDQQNLLYLISNKGNVFWKKQLQSQIQGKIHEVDLFRNGKFQLAFNTLNKVQVIDRVGNRVKPFPLEFNDPITQPLSIFDYDNNRKYRFLVTQNRDTYMFDGKGRSVNGFDFNRTDSEIIRSPKHIRLGRKDYIVVPESSGKLNILSRQGNTRVSVNEKIDFSDNEWYEYEGDFISTTEKGELVTVNESGNVTRKDLDLSENHSIDATIKSLVSLSENILTIKGKEAELDFGLYTKPQIFYVQDKIYVSVTDLQTEKVYIFDSNARLLPNFPVYGTSEIDLDNADTDRNIEFVVKGAEDEIILYQF</sequence>
<gene>
    <name evidence="1" type="ORF">ACFQ3Q_00035</name>
</gene>
<dbReference type="PROSITE" id="PS51257">
    <property type="entry name" value="PROKAR_LIPOPROTEIN"/>
    <property type="match status" value="1"/>
</dbReference>
<evidence type="ECO:0000313" key="2">
    <source>
        <dbReference type="Proteomes" id="UP001597131"/>
    </source>
</evidence>
<dbReference type="Proteomes" id="UP001597131">
    <property type="component" value="Unassembled WGS sequence"/>
</dbReference>
<proteinExistence type="predicted"/>
<dbReference type="EMBL" id="JBHTLI010000001">
    <property type="protein sequence ID" value="MFD1094123.1"/>
    <property type="molecule type" value="Genomic_DNA"/>
</dbReference>